<evidence type="ECO:0000313" key="2">
    <source>
        <dbReference type="EMBL" id="KAG6432234.1"/>
    </source>
</evidence>
<comment type="caution">
    <text evidence="2">The sequence shown here is derived from an EMBL/GenBank/DDBJ whole genome shotgun (WGS) entry which is preliminary data.</text>
</comment>
<dbReference type="EMBL" id="PNBA02000002">
    <property type="protein sequence ID" value="KAG6432234.1"/>
    <property type="molecule type" value="Genomic_DNA"/>
</dbReference>
<reference evidence="2" key="1">
    <citation type="submission" date="2018-01" db="EMBL/GenBank/DDBJ databases">
        <authorList>
            <person name="Mao J.F."/>
        </authorList>
    </citation>
    <scope>NUCLEOTIDE SEQUENCE</scope>
    <source>
        <strain evidence="2">Huo1</strain>
        <tissue evidence="2">Leaf</tissue>
    </source>
</reference>
<evidence type="ECO:0000313" key="3">
    <source>
        <dbReference type="Proteomes" id="UP000298416"/>
    </source>
</evidence>
<evidence type="ECO:0000256" key="1">
    <source>
        <dbReference type="SAM" id="MobiDB-lite"/>
    </source>
</evidence>
<dbReference type="AlphaFoldDB" id="A0A8X8YIR7"/>
<dbReference type="PANTHER" id="PTHR31722:SF2">
    <property type="entry name" value="DNA CROSS-LINK REPAIR 1 PROTEIN-LIKE"/>
    <property type="match status" value="1"/>
</dbReference>
<protein>
    <submittedName>
        <fullName evidence="2">Uncharacterized protein</fullName>
    </submittedName>
</protein>
<gene>
    <name evidence="2" type="ORF">SASPL_103809</name>
</gene>
<accession>A0A8X8YIR7</accession>
<feature type="region of interest" description="Disordered" evidence="1">
    <location>
        <begin position="143"/>
        <end position="182"/>
    </location>
</feature>
<keyword evidence="3" id="KW-1185">Reference proteome</keyword>
<feature type="compositionally biased region" description="Low complexity" evidence="1">
    <location>
        <begin position="144"/>
        <end position="165"/>
    </location>
</feature>
<sequence length="246" mass="27291">MLPEEALRSLSDSDETGSSSRISFSSEFLDESNFITICPSPRAEREERWPGVDFEFLSGNLTSMIAADELFSDGKFLPFRPIHHAGNGIRLKPDCLDEALVRAEHGEKDREARMAWLLDDDPSPRPPKCTVLWKELLRLKKQRPSTLSPSNSSSSSSSSSSSRTSVAKVRGEAVGNSEKSSNKLKKGSFSIRIRPVLNVPICIQAKNAALPPLFSSRKGFVIVTEFSLQLNLFNVEKHDPDNLETL</sequence>
<organism evidence="2">
    <name type="scientific">Salvia splendens</name>
    <name type="common">Scarlet sage</name>
    <dbReference type="NCBI Taxonomy" id="180675"/>
    <lineage>
        <taxon>Eukaryota</taxon>
        <taxon>Viridiplantae</taxon>
        <taxon>Streptophyta</taxon>
        <taxon>Embryophyta</taxon>
        <taxon>Tracheophyta</taxon>
        <taxon>Spermatophyta</taxon>
        <taxon>Magnoliopsida</taxon>
        <taxon>eudicotyledons</taxon>
        <taxon>Gunneridae</taxon>
        <taxon>Pentapetalae</taxon>
        <taxon>asterids</taxon>
        <taxon>lamiids</taxon>
        <taxon>Lamiales</taxon>
        <taxon>Lamiaceae</taxon>
        <taxon>Nepetoideae</taxon>
        <taxon>Mentheae</taxon>
        <taxon>Salviinae</taxon>
        <taxon>Salvia</taxon>
        <taxon>Salvia subgen. Calosphace</taxon>
        <taxon>core Calosphace</taxon>
    </lineage>
</organism>
<reference evidence="2" key="2">
    <citation type="submission" date="2020-08" db="EMBL/GenBank/DDBJ databases">
        <title>Plant Genome Project.</title>
        <authorList>
            <person name="Zhang R.-G."/>
        </authorList>
    </citation>
    <scope>NUCLEOTIDE SEQUENCE</scope>
    <source>
        <strain evidence="2">Huo1</strain>
        <tissue evidence="2">Leaf</tissue>
    </source>
</reference>
<name>A0A8X8YIR7_SALSN</name>
<proteinExistence type="predicted"/>
<dbReference type="PANTHER" id="PTHR31722">
    <property type="entry name" value="OS06G0675200 PROTEIN"/>
    <property type="match status" value="1"/>
</dbReference>
<dbReference type="Proteomes" id="UP000298416">
    <property type="component" value="Unassembled WGS sequence"/>
</dbReference>
<feature type="region of interest" description="Disordered" evidence="1">
    <location>
        <begin position="1"/>
        <end position="24"/>
    </location>
</feature>